<comment type="catalytic activity">
    <reaction evidence="1 7">
        <text>5-hydroxyisourate + H2O = 5-hydroxy-2-oxo-4-ureido-2,5-dihydro-1H-imidazole-5-carboxylate + H(+)</text>
        <dbReference type="Rhea" id="RHEA:23736"/>
        <dbReference type="ChEBI" id="CHEBI:15377"/>
        <dbReference type="ChEBI" id="CHEBI:15378"/>
        <dbReference type="ChEBI" id="CHEBI:18072"/>
        <dbReference type="ChEBI" id="CHEBI:58639"/>
        <dbReference type="EC" id="3.5.2.17"/>
    </reaction>
</comment>
<evidence type="ECO:0000313" key="10">
    <source>
        <dbReference type="Proteomes" id="UP000663843"/>
    </source>
</evidence>
<comment type="caution">
    <text evidence="9">The sequence shown here is derived from an EMBL/GenBank/DDBJ whole genome shotgun (WGS) entry which is preliminary data.</text>
</comment>
<dbReference type="AlphaFoldDB" id="A0A8H3AYA9"/>
<evidence type="ECO:0000256" key="3">
    <source>
        <dbReference type="ARBA" id="ARBA00009850"/>
    </source>
</evidence>
<dbReference type="InterPro" id="IPR000895">
    <property type="entry name" value="Transthyretin/HIU_hydrolase"/>
</dbReference>
<dbReference type="NCBIfam" id="TIGR02962">
    <property type="entry name" value="hdxy_isourate"/>
    <property type="match status" value="1"/>
</dbReference>
<evidence type="ECO:0000256" key="4">
    <source>
        <dbReference type="ARBA" id="ARBA00011881"/>
    </source>
</evidence>
<accession>A0A8H3AYA9</accession>
<dbReference type="InterPro" id="IPR014306">
    <property type="entry name" value="Hydroxyisourate_hydrolase"/>
</dbReference>
<dbReference type="GO" id="GO:0006144">
    <property type="term" value="P:purine nucleobase metabolic process"/>
    <property type="evidence" value="ECO:0007669"/>
    <property type="project" value="UniProtKB-KW"/>
</dbReference>
<protein>
    <recommendedName>
        <fullName evidence="7">5-hydroxyisourate hydrolase</fullName>
        <shortName evidence="7">HIU hydrolase</shortName>
        <shortName evidence="7">HIUHase</shortName>
        <ecNumber evidence="7">3.5.2.17</ecNumber>
    </recommendedName>
</protein>
<dbReference type="CDD" id="cd05822">
    <property type="entry name" value="TLP_HIUase"/>
    <property type="match status" value="1"/>
</dbReference>
<dbReference type="Gene3D" id="2.60.40.180">
    <property type="entry name" value="Transthyretin/hydroxyisourate hydrolase domain"/>
    <property type="match status" value="1"/>
</dbReference>
<dbReference type="GO" id="GO:0033971">
    <property type="term" value="F:hydroxyisourate hydrolase activity"/>
    <property type="evidence" value="ECO:0007669"/>
    <property type="project" value="UniProtKB-EC"/>
</dbReference>
<feature type="domain" description="Transthyretin/hydroxyisourate hydrolase" evidence="8">
    <location>
        <begin position="23"/>
        <end position="127"/>
    </location>
</feature>
<evidence type="ECO:0000256" key="1">
    <source>
        <dbReference type="ARBA" id="ARBA00001043"/>
    </source>
</evidence>
<evidence type="ECO:0000313" key="9">
    <source>
        <dbReference type="EMBL" id="CAE6443325.1"/>
    </source>
</evidence>
<dbReference type="EC" id="3.5.2.17" evidence="7"/>
<comment type="subunit">
    <text evidence="4 7">Homotetramer.</text>
</comment>
<dbReference type="PRINTS" id="PR00189">
    <property type="entry name" value="TRNSTHYRETIN"/>
</dbReference>
<name>A0A8H3AYA9_9AGAM</name>
<sequence>MVRSSHILSQDLSISFAFPPWVVLDSTLGKPAANVKVRLEAIEGSTFLTLASGQTDSDGRCTTLLPAELRLNAGIYKMIFNTGEYFEKDKRDTFYPVVEIIFHLAKPDEHYHIPLLLSPWSYTTYRGS</sequence>
<keyword evidence="5 7" id="KW-0659">Purine metabolism</keyword>
<reference evidence="9" key="1">
    <citation type="submission" date="2021-01" db="EMBL/GenBank/DDBJ databases">
        <authorList>
            <person name="Kaushik A."/>
        </authorList>
    </citation>
    <scope>NUCLEOTIDE SEQUENCE</scope>
    <source>
        <strain evidence="9">AG2-2IIIB</strain>
    </source>
</reference>
<organism evidence="9 10">
    <name type="scientific">Rhizoctonia solani</name>
    <dbReference type="NCBI Taxonomy" id="456999"/>
    <lineage>
        <taxon>Eukaryota</taxon>
        <taxon>Fungi</taxon>
        <taxon>Dikarya</taxon>
        <taxon>Basidiomycota</taxon>
        <taxon>Agaricomycotina</taxon>
        <taxon>Agaricomycetes</taxon>
        <taxon>Cantharellales</taxon>
        <taxon>Ceratobasidiaceae</taxon>
        <taxon>Rhizoctonia</taxon>
    </lineage>
</organism>
<comment type="similarity">
    <text evidence="3 7">Belongs to the transthyretin family. 5-hydroxyisourate hydrolase subfamily.</text>
</comment>
<dbReference type="Pfam" id="PF00576">
    <property type="entry name" value="Transthyretin"/>
    <property type="match status" value="1"/>
</dbReference>
<evidence type="ECO:0000256" key="6">
    <source>
        <dbReference type="ARBA" id="ARBA00022801"/>
    </source>
</evidence>
<dbReference type="InterPro" id="IPR023416">
    <property type="entry name" value="Transthyretin/HIU_hydrolase_d"/>
</dbReference>
<dbReference type="InterPro" id="IPR036817">
    <property type="entry name" value="Transthyretin/HIU_hydrolase_sf"/>
</dbReference>
<dbReference type="PANTHER" id="PTHR10395">
    <property type="entry name" value="URICASE AND TRANSTHYRETIN-RELATED"/>
    <property type="match status" value="1"/>
</dbReference>
<dbReference type="PANTHER" id="PTHR10395:SF7">
    <property type="entry name" value="5-HYDROXYISOURATE HYDROLASE"/>
    <property type="match status" value="1"/>
</dbReference>
<evidence type="ECO:0000259" key="8">
    <source>
        <dbReference type="Pfam" id="PF00576"/>
    </source>
</evidence>
<proteinExistence type="inferred from homology"/>
<evidence type="ECO:0000256" key="5">
    <source>
        <dbReference type="ARBA" id="ARBA00022631"/>
    </source>
</evidence>
<dbReference type="PROSITE" id="PS00769">
    <property type="entry name" value="TRANSTHYRETIN_2"/>
    <property type="match status" value="1"/>
</dbReference>
<dbReference type="Proteomes" id="UP000663843">
    <property type="component" value="Unassembled WGS sequence"/>
</dbReference>
<dbReference type="SUPFAM" id="SSF49472">
    <property type="entry name" value="Transthyretin (synonym: prealbumin)"/>
    <property type="match status" value="1"/>
</dbReference>
<keyword evidence="6 7" id="KW-0378">Hydrolase</keyword>
<dbReference type="InterPro" id="IPR023419">
    <property type="entry name" value="Transthyretin_CS"/>
</dbReference>
<evidence type="ECO:0000256" key="7">
    <source>
        <dbReference type="RuleBase" id="RU361270"/>
    </source>
</evidence>
<gene>
    <name evidence="9" type="ORF">RDB_LOCUS77888</name>
</gene>
<evidence type="ECO:0000256" key="2">
    <source>
        <dbReference type="ARBA" id="ARBA00002704"/>
    </source>
</evidence>
<dbReference type="EMBL" id="CAJMWT010002443">
    <property type="protein sequence ID" value="CAE6443325.1"/>
    <property type="molecule type" value="Genomic_DNA"/>
</dbReference>
<comment type="function">
    <text evidence="2">Catalyzes the hydrolysis of 5-hydroxyisourate (HIU) to 2-oxo-4-hydroxy-4-carboxy-5-ureidoimidazoline (OHCU).</text>
</comment>